<gene>
    <name evidence="1" type="ordered locus">Desca_2557</name>
</gene>
<dbReference type="HOGENOM" id="CLU_2568235_0_0_9"/>
<reference evidence="1 2" key="1">
    <citation type="submission" date="2011-05" db="EMBL/GenBank/DDBJ databases">
        <title>Complete sequence of Desulfotomaculum carboxydivorans CO-1-SRB.</title>
        <authorList>
            <consortium name="US DOE Joint Genome Institute"/>
            <person name="Lucas S."/>
            <person name="Han J."/>
            <person name="Lapidus A."/>
            <person name="Cheng J.-F."/>
            <person name="Goodwin L."/>
            <person name="Pitluck S."/>
            <person name="Peters L."/>
            <person name="Mikhailova N."/>
            <person name="Lu M."/>
            <person name="Han C."/>
            <person name="Tapia R."/>
            <person name="Land M."/>
            <person name="Hauser L."/>
            <person name="Kyrpides N."/>
            <person name="Ivanova N."/>
            <person name="Pagani I."/>
            <person name="Stams A."/>
            <person name="Plugge C."/>
            <person name="Muyzer G."/>
            <person name="Kuever J."/>
            <person name="Parshina S."/>
            <person name="Ivanova A."/>
            <person name="Nazina T."/>
            <person name="Woyke T."/>
        </authorList>
    </citation>
    <scope>NUCLEOTIDE SEQUENCE [LARGE SCALE GENOMIC DNA]</scope>
    <source>
        <strain evidence="2">DSM 14880 / VKM B-2319 / CO-1-SRB</strain>
    </source>
</reference>
<organism evidence="1 2">
    <name type="scientific">Desulfotomaculum nigrificans (strain DSM 14880 / VKM B-2319 / CO-1-SRB)</name>
    <name type="common">Desulfotomaculum carboxydivorans</name>
    <dbReference type="NCBI Taxonomy" id="868595"/>
    <lineage>
        <taxon>Bacteria</taxon>
        <taxon>Bacillati</taxon>
        <taxon>Bacillota</taxon>
        <taxon>Clostridia</taxon>
        <taxon>Eubacteriales</taxon>
        <taxon>Desulfotomaculaceae</taxon>
        <taxon>Desulfotomaculum</taxon>
    </lineage>
</organism>
<sequence>MDHILKVINNQKAVVRRKHAIDMVKLLHPSGYKQYPNEIMVKNAALERLIGVKNSTKTHYSELKKSIIQMQKCNIHLSQSS</sequence>
<proteinExistence type="predicted"/>
<dbReference type="STRING" id="868595.Desca_2557"/>
<dbReference type="AlphaFoldDB" id="F6B507"/>
<name>F6B507_DESCC</name>
<dbReference type="EMBL" id="CP002736">
    <property type="protein sequence ID" value="AEF95379.1"/>
    <property type="molecule type" value="Genomic_DNA"/>
</dbReference>
<keyword evidence="2" id="KW-1185">Reference proteome</keyword>
<accession>F6B507</accession>
<dbReference type="Proteomes" id="UP000009226">
    <property type="component" value="Chromosome"/>
</dbReference>
<protein>
    <submittedName>
        <fullName evidence="1">Uncharacterized protein</fullName>
    </submittedName>
</protein>
<dbReference type="KEGG" id="dca:Desca_2557"/>
<evidence type="ECO:0000313" key="1">
    <source>
        <dbReference type="EMBL" id="AEF95379.1"/>
    </source>
</evidence>
<evidence type="ECO:0000313" key="2">
    <source>
        <dbReference type="Proteomes" id="UP000009226"/>
    </source>
</evidence>